<dbReference type="InterPro" id="IPR005066">
    <property type="entry name" value="MoCF_OxRdtse_dimer"/>
</dbReference>
<dbReference type="GO" id="GO:0020037">
    <property type="term" value="F:heme binding"/>
    <property type="evidence" value="ECO:0007669"/>
    <property type="project" value="TreeGrafter"/>
</dbReference>
<dbReference type="PANTHER" id="PTHR19372">
    <property type="entry name" value="SULFITE REDUCTASE"/>
    <property type="match status" value="1"/>
</dbReference>
<keyword evidence="3" id="KW-0479">Metal-binding</keyword>
<dbReference type="RefSeq" id="WP_129476649.1">
    <property type="nucleotide sequence ID" value="NZ_SDWS01000006.1"/>
</dbReference>
<evidence type="ECO:0000259" key="6">
    <source>
        <dbReference type="Pfam" id="PF00174"/>
    </source>
</evidence>
<dbReference type="AlphaFoldDB" id="A0A4Q2RP95"/>
<comment type="caution">
    <text evidence="8">The sequence shown here is derived from an EMBL/GenBank/DDBJ whole genome shotgun (WGS) entry which is preliminary data.</text>
</comment>
<dbReference type="CDD" id="cd02110">
    <property type="entry name" value="SO_family_Moco_dimer"/>
    <property type="match status" value="1"/>
</dbReference>
<dbReference type="PANTHER" id="PTHR19372:SF7">
    <property type="entry name" value="SULFITE OXIDASE, MITOCHONDRIAL"/>
    <property type="match status" value="1"/>
</dbReference>
<evidence type="ECO:0000256" key="5">
    <source>
        <dbReference type="SAM" id="SignalP"/>
    </source>
</evidence>
<name>A0A4Q2RP95_9ACTN</name>
<feature type="domain" description="Oxidoreductase molybdopterin-binding" evidence="6">
    <location>
        <begin position="81"/>
        <end position="265"/>
    </location>
</feature>
<dbReference type="InterPro" id="IPR036374">
    <property type="entry name" value="OxRdtase_Mopterin-bd_sf"/>
</dbReference>
<proteinExistence type="predicted"/>
<dbReference type="Pfam" id="PF03404">
    <property type="entry name" value="Mo-co_dimer"/>
    <property type="match status" value="1"/>
</dbReference>
<dbReference type="EMBL" id="SDWS01000006">
    <property type="protein sequence ID" value="RYB89624.1"/>
    <property type="molecule type" value="Genomic_DNA"/>
</dbReference>
<keyword evidence="2" id="KW-0500">Molybdenum</keyword>
<dbReference type="Gene3D" id="3.90.420.10">
    <property type="entry name" value="Oxidoreductase, molybdopterin-binding domain"/>
    <property type="match status" value="1"/>
</dbReference>
<dbReference type="PROSITE" id="PS51318">
    <property type="entry name" value="TAT"/>
    <property type="match status" value="1"/>
</dbReference>
<dbReference type="OrthoDB" id="9795587at2"/>
<sequence length="400" mass="43459">MTTYAPTRRGFLASAAVVGGAALAPASLWRAAPAAGAYPAILKSTPTTLYKDFGTNAEMLWSSVDPKAYLTPQSRLFVRNHSKTPKNDRSTYALKVYGDGLSTSRTEAEALTLSFADLQRLPHHDLTAVVECTGNGRSLFTTQQGQSVSGTAWTLGAVGTVRWSGVRLRDVLAAVGISPDAVSIQASGLDDPFVSGGTDYGRVRRPFSVEKALDDALLAWGMNGEDLLPDHGYPLRLVLPGWVGIASIKWLGSLEVSTTQLYSPWNTTFYRMTGSQWPADSPPLTVNPVRSAWELARDQVLPARPVTLTGRSWSGAGQISKVSVSLDGGESWRPAVLDRRGREDQGWTQWSVRWGNPRPGRHELLARATDDQGRTQPFEAAYNTQGYFFDAVVRHPVQVA</sequence>
<dbReference type="InterPro" id="IPR008335">
    <property type="entry name" value="Mopterin_OxRdtase_euk"/>
</dbReference>
<evidence type="ECO:0000313" key="9">
    <source>
        <dbReference type="Proteomes" id="UP000291838"/>
    </source>
</evidence>
<gene>
    <name evidence="8" type="ORF">EUA06_13515</name>
</gene>
<keyword evidence="5" id="KW-0732">Signal</keyword>
<dbReference type="InterPro" id="IPR006311">
    <property type="entry name" value="TAT_signal"/>
</dbReference>
<dbReference type="InterPro" id="IPR014756">
    <property type="entry name" value="Ig_E-set"/>
</dbReference>
<protein>
    <submittedName>
        <fullName evidence="8">Sulfite oxidase</fullName>
    </submittedName>
</protein>
<evidence type="ECO:0000256" key="1">
    <source>
        <dbReference type="ARBA" id="ARBA00001924"/>
    </source>
</evidence>
<evidence type="ECO:0000259" key="7">
    <source>
        <dbReference type="Pfam" id="PF03404"/>
    </source>
</evidence>
<dbReference type="Gene3D" id="2.60.40.650">
    <property type="match status" value="1"/>
</dbReference>
<organism evidence="8 9">
    <name type="scientific">Nocardioides glacieisoli</name>
    <dbReference type="NCBI Taxonomy" id="1168730"/>
    <lineage>
        <taxon>Bacteria</taxon>
        <taxon>Bacillati</taxon>
        <taxon>Actinomycetota</taxon>
        <taxon>Actinomycetes</taxon>
        <taxon>Propionibacteriales</taxon>
        <taxon>Nocardioidaceae</taxon>
        <taxon>Nocardioides</taxon>
    </lineage>
</organism>
<dbReference type="InterPro" id="IPR000572">
    <property type="entry name" value="OxRdtase_Mopterin-bd_dom"/>
</dbReference>
<evidence type="ECO:0000256" key="4">
    <source>
        <dbReference type="ARBA" id="ARBA00023002"/>
    </source>
</evidence>
<dbReference type="Pfam" id="PF00174">
    <property type="entry name" value="Oxidored_molyb"/>
    <property type="match status" value="1"/>
</dbReference>
<dbReference type="SUPFAM" id="SSF56524">
    <property type="entry name" value="Oxidoreductase molybdopterin-binding domain"/>
    <property type="match status" value="1"/>
</dbReference>
<feature type="chain" id="PRO_5021026591" evidence="5">
    <location>
        <begin position="32"/>
        <end position="400"/>
    </location>
</feature>
<dbReference type="PRINTS" id="PR00407">
    <property type="entry name" value="EUMOPTERIN"/>
</dbReference>
<dbReference type="SUPFAM" id="SSF81296">
    <property type="entry name" value="E set domains"/>
    <property type="match status" value="1"/>
</dbReference>
<reference evidence="8 9" key="1">
    <citation type="submission" date="2019-01" db="EMBL/GenBank/DDBJ databases">
        <title>Novel species of Nocardioides.</title>
        <authorList>
            <person name="Liu Q."/>
            <person name="Xin Y.-H."/>
        </authorList>
    </citation>
    <scope>NUCLEOTIDE SEQUENCE [LARGE SCALE GENOMIC DNA]</scope>
    <source>
        <strain evidence="8 9">HLT3-15</strain>
    </source>
</reference>
<evidence type="ECO:0000313" key="8">
    <source>
        <dbReference type="EMBL" id="RYB89624.1"/>
    </source>
</evidence>
<keyword evidence="4" id="KW-0560">Oxidoreductase</keyword>
<dbReference type="GO" id="GO:0008482">
    <property type="term" value="F:sulfite oxidase activity"/>
    <property type="evidence" value="ECO:0007669"/>
    <property type="project" value="TreeGrafter"/>
</dbReference>
<dbReference type="GO" id="GO:0006790">
    <property type="term" value="P:sulfur compound metabolic process"/>
    <property type="evidence" value="ECO:0007669"/>
    <property type="project" value="TreeGrafter"/>
</dbReference>
<keyword evidence="9" id="KW-1185">Reference proteome</keyword>
<accession>A0A4Q2RP95</accession>
<evidence type="ECO:0000256" key="2">
    <source>
        <dbReference type="ARBA" id="ARBA00022505"/>
    </source>
</evidence>
<feature type="signal peptide" evidence="5">
    <location>
        <begin position="1"/>
        <end position="31"/>
    </location>
</feature>
<comment type="cofactor">
    <cofactor evidence="1">
        <name>Mo-molybdopterin</name>
        <dbReference type="ChEBI" id="CHEBI:71302"/>
    </cofactor>
</comment>
<dbReference type="GO" id="GO:0043546">
    <property type="term" value="F:molybdopterin cofactor binding"/>
    <property type="evidence" value="ECO:0007669"/>
    <property type="project" value="TreeGrafter"/>
</dbReference>
<dbReference type="GO" id="GO:0030151">
    <property type="term" value="F:molybdenum ion binding"/>
    <property type="evidence" value="ECO:0007669"/>
    <property type="project" value="InterPro"/>
</dbReference>
<dbReference type="Proteomes" id="UP000291838">
    <property type="component" value="Unassembled WGS sequence"/>
</dbReference>
<evidence type="ECO:0000256" key="3">
    <source>
        <dbReference type="ARBA" id="ARBA00022723"/>
    </source>
</evidence>
<feature type="domain" description="Moybdenum cofactor oxidoreductase dimerisation" evidence="7">
    <location>
        <begin position="303"/>
        <end position="392"/>
    </location>
</feature>